<keyword evidence="3" id="KW-1185">Reference proteome</keyword>
<evidence type="ECO:0000256" key="1">
    <source>
        <dbReference type="SAM" id="MobiDB-lite"/>
    </source>
</evidence>
<evidence type="ECO:0000313" key="3">
    <source>
        <dbReference type="Proteomes" id="UP001176941"/>
    </source>
</evidence>
<evidence type="ECO:0000313" key="2">
    <source>
        <dbReference type="EMBL" id="CAI9175546.1"/>
    </source>
</evidence>
<protein>
    <submittedName>
        <fullName evidence="2">Uncharacterized protein</fullName>
    </submittedName>
</protein>
<reference evidence="2" key="1">
    <citation type="submission" date="2023-04" db="EMBL/GenBank/DDBJ databases">
        <authorList>
            <consortium name="ELIXIR-Norway"/>
        </authorList>
    </citation>
    <scope>NUCLEOTIDE SEQUENCE [LARGE SCALE GENOMIC DNA]</scope>
</reference>
<sequence length="184" mass="20264">MSTWSLCACGSLEQKWPQLDPWTRPAQFGNMVREAATLGDFIKRPLSVRQGAYGSPTRQKESFLSSTSHNVSPRIGLGGARMHCDVCTVAYMVRKLGMKPGSLVLSLVLQETDVLPSPSVLNQPTTSSPGPPPSDWRQSRMQSRYCPHSLSSPQTIPSLFPVCGHFCYAYSNTNSIEQITSEEK</sequence>
<feature type="region of interest" description="Disordered" evidence="1">
    <location>
        <begin position="117"/>
        <end position="142"/>
    </location>
</feature>
<proteinExistence type="predicted"/>
<name>A0ABN8ZTK8_RANTA</name>
<dbReference type="EMBL" id="OX459941">
    <property type="protein sequence ID" value="CAI9175546.1"/>
    <property type="molecule type" value="Genomic_DNA"/>
</dbReference>
<organism evidence="2 3">
    <name type="scientific">Rangifer tarandus platyrhynchus</name>
    <name type="common">Svalbard reindeer</name>
    <dbReference type="NCBI Taxonomy" id="3082113"/>
    <lineage>
        <taxon>Eukaryota</taxon>
        <taxon>Metazoa</taxon>
        <taxon>Chordata</taxon>
        <taxon>Craniata</taxon>
        <taxon>Vertebrata</taxon>
        <taxon>Euteleostomi</taxon>
        <taxon>Mammalia</taxon>
        <taxon>Eutheria</taxon>
        <taxon>Laurasiatheria</taxon>
        <taxon>Artiodactyla</taxon>
        <taxon>Ruminantia</taxon>
        <taxon>Pecora</taxon>
        <taxon>Cervidae</taxon>
        <taxon>Odocoileinae</taxon>
        <taxon>Rangifer</taxon>
    </lineage>
</organism>
<dbReference type="Proteomes" id="UP001176941">
    <property type="component" value="Chromosome 5"/>
</dbReference>
<accession>A0ABN8ZTK8</accession>
<gene>
    <name evidence="2" type="ORF">MRATA1EN1_LOCUS24508</name>
</gene>